<keyword evidence="3" id="KW-1185">Reference proteome</keyword>
<accession>A0AA43GPJ1</accession>
<feature type="region of interest" description="Disordered" evidence="1">
    <location>
        <begin position="62"/>
        <end position="89"/>
    </location>
</feature>
<evidence type="ECO:0000256" key="1">
    <source>
        <dbReference type="SAM" id="MobiDB-lite"/>
    </source>
</evidence>
<name>A0AA43GPJ1_9CYAN</name>
<dbReference type="EMBL" id="JANQDH010000013">
    <property type="protein sequence ID" value="MDH6059166.1"/>
    <property type="molecule type" value="Genomic_DNA"/>
</dbReference>
<protein>
    <submittedName>
        <fullName evidence="2">Uncharacterized protein</fullName>
    </submittedName>
</protein>
<evidence type="ECO:0000313" key="2">
    <source>
        <dbReference type="EMBL" id="MDH6059166.1"/>
    </source>
</evidence>
<proteinExistence type="predicted"/>
<dbReference type="Proteomes" id="UP001159387">
    <property type="component" value="Unassembled WGS sequence"/>
</dbReference>
<organism evidence="2 3">
    <name type="scientific">Chrysosporum bergii ANA360D</name>
    <dbReference type="NCBI Taxonomy" id="617107"/>
    <lineage>
        <taxon>Bacteria</taxon>
        <taxon>Bacillati</taxon>
        <taxon>Cyanobacteriota</taxon>
        <taxon>Cyanophyceae</taxon>
        <taxon>Nostocales</taxon>
        <taxon>Nodulariaceae</taxon>
        <taxon>Chrysosporum</taxon>
    </lineage>
</organism>
<sequence>MRVWLACFLVLFALAELFDWLKKFHLPLPIYVLGGAFLAVASNYDKILGSYFNDQIMESSPEMQELNFPSQSSDAISGLDSVEEVQQSK</sequence>
<gene>
    <name evidence="2" type="ORF">NWP17_01695</name>
</gene>
<dbReference type="AlphaFoldDB" id="A0AA43GPJ1"/>
<evidence type="ECO:0000313" key="3">
    <source>
        <dbReference type="Proteomes" id="UP001159387"/>
    </source>
</evidence>
<reference evidence="2 3" key="1">
    <citation type="journal article" date="2023" name="J. Phycol.">
        <title>Chrysosporum ovalisporum is synonymous with the true-branching cyanobacterium Umezakia natans (Nostocales/Aphanizomenonaceae).</title>
        <authorList>
            <person name="McGregor G.B."/>
            <person name="Sendall B.C."/>
            <person name="Niiyama Y."/>
            <person name="Tuji A."/>
            <person name="Willis A."/>
        </authorList>
    </citation>
    <scope>NUCLEOTIDE SEQUENCE [LARGE SCALE GENOMIC DNA]</scope>
    <source>
        <strain evidence="2 3">ANA360D</strain>
    </source>
</reference>
<comment type="caution">
    <text evidence="2">The sequence shown here is derived from an EMBL/GenBank/DDBJ whole genome shotgun (WGS) entry which is preliminary data.</text>
</comment>
<feature type="compositionally biased region" description="Polar residues" evidence="1">
    <location>
        <begin position="62"/>
        <end position="75"/>
    </location>
</feature>
<dbReference type="RefSeq" id="WP_280653186.1">
    <property type="nucleotide sequence ID" value="NZ_JANQDH010000013.1"/>
</dbReference>